<dbReference type="Proteomes" id="UP001500620">
    <property type="component" value="Unassembled WGS sequence"/>
</dbReference>
<feature type="transmembrane region" description="Helical" evidence="2">
    <location>
        <begin position="155"/>
        <end position="180"/>
    </location>
</feature>
<evidence type="ECO:0000256" key="2">
    <source>
        <dbReference type="SAM" id="Phobius"/>
    </source>
</evidence>
<keyword evidence="2" id="KW-0812">Transmembrane</keyword>
<feature type="transmembrane region" description="Helical" evidence="2">
    <location>
        <begin position="116"/>
        <end position="135"/>
    </location>
</feature>
<feature type="domain" description="DUF2510" evidence="3">
    <location>
        <begin position="223"/>
        <end position="246"/>
    </location>
</feature>
<evidence type="ECO:0000313" key="4">
    <source>
        <dbReference type="EMBL" id="GAA4257049.1"/>
    </source>
</evidence>
<evidence type="ECO:0000259" key="3">
    <source>
        <dbReference type="Pfam" id="PF10708"/>
    </source>
</evidence>
<organism evidence="4 5">
    <name type="scientific">Dactylosporangium darangshiense</name>
    <dbReference type="NCBI Taxonomy" id="579108"/>
    <lineage>
        <taxon>Bacteria</taxon>
        <taxon>Bacillati</taxon>
        <taxon>Actinomycetota</taxon>
        <taxon>Actinomycetes</taxon>
        <taxon>Micromonosporales</taxon>
        <taxon>Micromonosporaceae</taxon>
        <taxon>Dactylosporangium</taxon>
    </lineage>
</organism>
<name>A0ABP8DJ45_9ACTN</name>
<dbReference type="InterPro" id="IPR018929">
    <property type="entry name" value="DUF2510"/>
</dbReference>
<evidence type="ECO:0000313" key="5">
    <source>
        <dbReference type="Proteomes" id="UP001500620"/>
    </source>
</evidence>
<feature type="region of interest" description="Disordered" evidence="1">
    <location>
        <begin position="41"/>
        <end position="74"/>
    </location>
</feature>
<feature type="transmembrane region" description="Helical" evidence="2">
    <location>
        <begin position="82"/>
        <end position="104"/>
    </location>
</feature>
<keyword evidence="2" id="KW-1133">Transmembrane helix</keyword>
<comment type="caution">
    <text evidence="4">The sequence shown here is derived from an EMBL/GenBank/DDBJ whole genome shotgun (WGS) entry which is preliminary data.</text>
</comment>
<evidence type="ECO:0000256" key="1">
    <source>
        <dbReference type="SAM" id="MobiDB-lite"/>
    </source>
</evidence>
<feature type="region of interest" description="Disordered" evidence="1">
    <location>
        <begin position="189"/>
        <end position="228"/>
    </location>
</feature>
<dbReference type="Pfam" id="PF10708">
    <property type="entry name" value="DUF2510"/>
    <property type="match status" value="1"/>
</dbReference>
<accession>A0ABP8DJ45</accession>
<dbReference type="EMBL" id="BAABAT010000026">
    <property type="protein sequence ID" value="GAA4257049.1"/>
    <property type="molecule type" value="Genomic_DNA"/>
</dbReference>
<sequence>MVVRARFAAAGFICSGCTVLSLATTRRRCLKSINLPFARMPSSDGRLAPGPRSSRPIDPDRVIAGPSEHTDARGGGTPMRGFLLWVASMIVGLATCLVALGFWTQPQTHQPMWPGFVIWAVAFLAGMLISAPYFLNPTTVGGWSITLPWPLAMMLWIFLAIRWIGRMILYGAWLLLFLLWPKRRPAGPSPFSRTPSGSSGGGPGAPGRAALDRAPQSASPGSWRADPTGRYAQRYWDGARWTAHVMNGSHSAIDPP</sequence>
<reference evidence="5" key="1">
    <citation type="journal article" date="2019" name="Int. J. Syst. Evol. Microbiol.">
        <title>The Global Catalogue of Microorganisms (GCM) 10K type strain sequencing project: providing services to taxonomists for standard genome sequencing and annotation.</title>
        <authorList>
            <consortium name="The Broad Institute Genomics Platform"/>
            <consortium name="The Broad Institute Genome Sequencing Center for Infectious Disease"/>
            <person name="Wu L."/>
            <person name="Ma J."/>
        </authorList>
    </citation>
    <scope>NUCLEOTIDE SEQUENCE [LARGE SCALE GENOMIC DNA]</scope>
    <source>
        <strain evidence="5">JCM 17441</strain>
    </source>
</reference>
<keyword evidence="5" id="KW-1185">Reference proteome</keyword>
<protein>
    <recommendedName>
        <fullName evidence="3">DUF2510 domain-containing protein</fullName>
    </recommendedName>
</protein>
<keyword evidence="2" id="KW-0472">Membrane</keyword>
<proteinExistence type="predicted"/>
<gene>
    <name evidence="4" type="ORF">GCM10022255_072350</name>
</gene>